<evidence type="ECO:0000313" key="7">
    <source>
        <dbReference type="EMBL" id="KIH87807.1"/>
    </source>
</evidence>
<dbReference type="Gene3D" id="2.40.70.10">
    <property type="entry name" value="Acid Proteases"/>
    <property type="match status" value="2"/>
</dbReference>
<dbReference type="EMBL" id="AWTV01000010">
    <property type="protein sequence ID" value="KIH87807.1"/>
    <property type="molecule type" value="Genomic_DNA"/>
</dbReference>
<keyword evidence="3" id="KW-1015">Disulfide bond</keyword>
<dbReference type="PANTHER" id="PTHR47966:SF65">
    <property type="entry name" value="ASPARTIC-TYPE ENDOPEPTIDASE"/>
    <property type="match status" value="1"/>
</dbReference>
<dbReference type="OrthoDB" id="771136at2759"/>
<feature type="domain" description="Peptidase A1" evidence="6">
    <location>
        <begin position="88"/>
        <end position="410"/>
    </location>
</feature>
<dbReference type="Pfam" id="PF00026">
    <property type="entry name" value="Asp"/>
    <property type="match status" value="1"/>
</dbReference>
<feature type="active site" evidence="2">
    <location>
        <position position="106"/>
    </location>
</feature>
<dbReference type="GeneID" id="63678102"/>
<dbReference type="InterPro" id="IPR021109">
    <property type="entry name" value="Peptidase_aspartic_dom_sf"/>
</dbReference>
<keyword evidence="8" id="KW-1185">Reference proteome</keyword>
<accession>A0A0C2IS21</accession>
<dbReference type="VEuPathDB" id="FungiDB:SPBR_04904"/>
<dbReference type="PANTHER" id="PTHR47966">
    <property type="entry name" value="BETA-SITE APP-CLEAVING ENZYME, ISOFORM A-RELATED"/>
    <property type="match status" value="1"/>
</dbReference>
<evidence type="ECO:0000256" key="3">
    <source>
        <dbReference type="PIRSR" id="PIRSR601461-2"/>
    </source>
</evidence>
<comment type="similarity">
    <text evidence="1">Belongs to the peptidase A1 family.</text>
</comment>
<name>A0A0C2IS21_9PEZI</name>
<dbReference type="HOGENOM" id="CLU_013253_9_4_1"/>
<evidence type="ECO:0000256" key="2">
    <source>
        <dbReference type="PIRSR" id="PIRSR601461-1"/>
    </source>
</evidence>
<dbReference type="GO" id="GO:0004190">
    <property type="term" value="F:aspartic-type endopeptidase activity"/>
    <property type="evidence" value="ECO:0007669"/>
    <property type="project" value="InterPro"/>
</dbReference>
<dbReference type="PRINTS" id="PR00792">
    <property type="entry name" value="PEPSIN"/>
</dbReference>
<organism evidence="7 8">
    <name type="scientific">Sporothrix brasiliensis 5110</name>
    <dbReference type="NCBI Taxonomy" id="1398154"/>
    <lineage>
        <taxon>Eukaryota</taxon>
        <taxon>Fungi</taxon>
        <taxon>Dikarya</taxon>
        <taxon>Ascomycota</taxon>
        <taxon>Pezizomycotina</taxon>
        <taxon>Sordariomycetes</taxon>
        <taxon>Sordariomycetidae</taxon>
        <taxon>Ophiostomatales</taxon>
        <taxon>Ophiostomataceae</taxon>
        <taxon>Sporothrix</taxon>
    </lineage>
</organism>
<feature type="chain" id="PRO_5002150615" evidence="5">
    <location>
        <begin position="20"/>
        <end position="529"/>
    </location>
</feature>
<evidence type="ECO:0000256" key="5">
    <source>
        <dbReference type="SAM" id="SignalP"/>
    </source>
</evidence>
<feature type="region of interest" description="Disordered" evidence="4">
    <location>
        <begin position="462"/>
        <end position="499"/>
    </location>
</feature>
<dbReference type="SUPFAM" id="SSF50630">
    <property type="entry name" value="Acid proteases"/>
    <property type="match status" value="1"/>
</dbReference>
<evidence type="ECO:0000256" key="4">
    <source>
        <dbReference type="SAM" id="MobiDB-lite"/>
    </source>
</evidence>
<dbReference type="RefSeq" id="XP_040615817.1">
    <property type="nucleotide sequence ID" value="XM_040763181.1"/>
</dbReference>
<sequence length="529" mass="53773">MALRLCLLLGVLLASTASAATVDPSVVSGSGSASVPVSTVSAAVAAAASAVDMQDGCIHFQIVHSNNAQHFTKRAVELSLANRSDVAYYAKLEFGTPPQAQYVQLDTGSFELWVNPTCSSAGGLSSGDANFCQAVGRFEPSASSTFTSLNVGKQLRYGIGTANITYVTDDISLPGTSSVLSQVQFGVATVTQDEFSGILGIGYGLGLTTRYPNFVDELAMQNVTRVKAFSLALGSKAEQEGVIVFGGVDTSKFAGQLERLPITPAKFSPDGVPRYWVNMTSLGLTPAGPGGTPKTYPNSKLQVFLDSGSTLTLLPSDLANAIAADFGAAAANSDGFYAVDCRLAATAGGSLDFTFGGTTVRVPYSELIRQSGSTCMLGLQASTDFVLLGDTFLRSAYVVIDQSDNVVWMAQYANCGSTPAALASAASLSTLTGVCTAANSLELSSGASASASATASTAAGTAPARTATSAATPKPGTTSSSSSDSGATTSPAAAASDSAPTASVSRRRVYVVAGSVVAAMLGSSMLDWL</sequence>
<proteinExistence type="inferred from homology"/>
<protein>
    <submittedName>
        <fullName evidence="7">Candidapepsin-4</fullName>
    </submittedName>
</protein>
<comment type="caution">
    <text evidence="7">The sequence shown here is derived from an EMBL/GenBank/DDBJ whole genome shotgun (WGS) entry which is preliminary data.</text>
</comment>
<feature type="active site" evidence="2">
    <location>
        <position position="306"/>
    </location>
</feature>
<dbReference type="GO" id="GO:0006508">
    <property type="term" value="P:proteolysis"/>
    <property type="evidence" value="ECO:0007669"/>
    <property type="project" value="InterPro"/>
</dbReference>
<dbReference type="InterPro" id="IPR001461">
    <property type="entry name" value="Aspartic_peptidase_A1"/>
</dbReference>
<dbReference type="PROSITE" id="PS51767">
    <property type="entry name" value="PEPTIDASE_A1"/>
    <property type="match status" value="1"/>
</dbReference>
<gene>
    <name evidence="7" type="ORF">SPBR_04904</name>
</gene>
<dbReference type="AlphaFoldDB" id="A0A0C2IS21"/>
<evidence type="ECO:0000313" key="8">
    <source>
        <dbReference type="Proteomes" id="UP000031575"/>
    </source>
</evidence>
<evidence type="ECO:0000259" key="6">
    <source>
        <dbReference type="PROSITE" id="PS51767"/>
    </source>
</evidence>
<reference evidence="7 8" key="1">
    <citation type="journal article" date="2014" name="BMC Genomics">
        <title>Comparative genomics of the major fungal agents of human and animal Sporotrichosis: Sporothrix schenckii and Sporothrix brasiliensis.</title>
        <authorList>
            <person name="Teixeira M.M."/>
            <person name="de Almeida L.G."/>
            <person name="Kubitschek-Barreira P."/>
            <person name="Alves F.L."/>
            <person name="Kioshima E.S."/>
            <person name="Abadio A.K."/>
            <person name="Fernandes L."/>
            <person name="Derengowski L.S."/>
            <person name="Ferreira K.S."/>
            <person name="Souza R.C."/>
            <person name="Ruiz J.C."/>
            <person name="de Andrade N.C."/>
            <person name="Paes H.C."/>
            <person name="Nicola A.M."/>
            <person name="Albuquerque P."/>
            <person name="Gerber A.L."/>
            <person name="Martins V.P."/>
            <person name="Peconick L.D."/>
            <person name="Neto A.V."/>
            <person name="Chaucanez C.B."/>
            <person name="Silva P.A."/>
            <person name="Cunha O.L."/>
            <person name="de Oliveira F.F."/>
            <person name="dos Santos T.C."/>
            <person name="Barros A.L."/>
            <person name="Soares M.A."/>
            <person name="de Oliveira L.M."/>
            <person name="Marini M.M."/>
            <person name="Villalobos-Duno H."/>
            <person name="Cunha M.M."/>
            <person name="de Hoog S."/>
            <person name="da Silveira J.F."/>
            <person name="Henrissat B."/>
            <person name="Nino-Vega G.A."/>
            <person name="Cisalpino P.S."/>
            <person name="Mora-Montes H.M."/>
            <person name="Almeida S.R."/>
            <person name="Stajich J.E."/>
            <person name="Lopes-Bezerra L.M."/>
            <person name="Vasconcelos A.T."/>
            <person name="Felipe M.S."/>
        </authorList>
    </citation>
    <scope>NUCLEOTIDE SEQUENCE [LARGE SCALE GENOMIC DNA]</scope>
    <source>
        <strain evidence="7 8">5110</strain>
    </source>
</reference>
<evidence type="ECO:0000256" key="1">
    <source>
        <dbReference type="ARBA" id="ARBA00007447"/>
    </source>
</evidence>
<feature type="disulfide bond" evidence="3">
    <location>
        <begin position="341"/>
        <end position="375"/>
    </location>
</feature>
<dbReference type="InterPro" id="IPR033121">
    <property type="entry name" value="PEPTIDASE_A1"/>
</dbReference>
<keyword evidence="5" id="KW-0732">Signal</keyword>
<feature type="signal peptide" evidence="5">
    <location>
        <begin position="1"/>
        <end position="19"/>
    </location>
</feature>
<dbReference type="Proteomes" id="UP000031575">
    <property type="component" value="Unassembled WGS sequence"/>
</dbReference>